<feature type="region of interest" description="Disordered" evidence="3">
    <location>
        <begin position="287"/>
        <end position="313"/>
    </location>
</feature>
<dbReference type="InterPro" id="IPR001401">
    <property type="entry name" value="Dynamin_GTPase"/>
</dbReference>
<protein>
    <submittedName>
        <fullName evidence="6">Uncharacterized protein</fullName>
    </submittedName>
</protein>
<keyword evidence="1" id="KW-0547">Nucleotide-binding</keyword>
<reference evidence="6 7" key="1">
    <citation type="submission" date="2024-02" db="EMBL/GenBank/DDBJ databases">
        <title>De novo assembly and annotation of 12 fungi associated with fruit tree decline syndrome in Ontario, Canada.</title>
        <authorList>
            <person name="Sulman M."/>
            <person name="Ellouze W."/>
            <person name="Ilyukhin E."/>
        </authorList>
    </citation>
    <scope>NUCLEOTIDE SEQUENCE [LARGE SCALE GENOMIC DNA]</scope>
    <source>
        <strain evidence="6 7">M1-105</strain>
    </source>
</reference>
<evidence type="ECO:0000256" key="3">
    <source>
        <dbReference type="SAM" id="MobiDB-lite"/>
    </source>
</evidence>
<dbReference type="PROSITE" id="PS51718">
    <property type="entry name" value="G_DYNAMIN_2"/>
    <property type="match status" value="1"/>
</dbReference>
<dbReference type="CDD" id="cd08771">
    <property type="entry name" value="DLP_1"/>
    <property type="match status" value="1"/>
</dbReference>
<evidence type="ECO:0000313" key="6">
    <source>
        <dbReference type="EMBL" id="KAL1617000.1"/>
    </source>
</evidence>
<name>A0ABR3SCD8_9PEZI</name>
<dbReference type="PROSITE" id="PS51388">
    <property type="entry name" value="GED"/>
    <property type="match status" value="1"/>
</dbReference>
<accession>A0ABR3SCD8</accession>
<gene>
    <name evidence="6" type="ORF">SLS56_011166</name>
</gene>
<dbReference type="Proteomes" id="UP001521116">
    <property type="component" value="Unassembled WGS sequence"/>
</dbReference>
<dbReference type="PRINTS" id="PR00195">
    <property type="entry name" value="DYNAMIN"/>
</dbReference>
<dbReference type="Pfam" id="PF00350">
    <property type="entry name" value="Dynamin_N"/>
    <property type="match status" value="1"/>
</dbReference>
<evidence type="ECO:0000313" key="7">
    <source>
        <dbReference type="Proteomes" id="UP001521116"/>
    </source>
</evidence>
<proteinExistence type="predicted"/>
<dbReference type="InterPro" id="IPR027417">
    <property type="entry name" value="P-loop_NTPase"/>
</dbReference>
<dbReference type="Pfam" id="PF01031">
    <property type="entry name" value="Dynamin_M"/>
    <property type="match status" value="1"/>
</dbReference>
<keyword evidence="2" id="KW-0342">GTP-binding</keyword>
<evidence type="ECO:0000259" key="4">
    <source>
        <dbReference type="PROSITE" id="PS51388"/>
    </source>
</evidence>
<dbReference type="PANTHER" id="PTHR11566:SF215">
    <property type="entry name" value="DYNAMIN GTPASE"/>
    <property type="match status" value="1"/>
</dbReference>
<feature type="domain" description="GED" evidence="4">
    <location>
        <begin position="503"/>
        <end position="591"/>
    </location>
</feature>
<dbReference type="PANTHER" id="PTHR11566">
    <property type="entry name" value="DYNAMIN"/>
    <property type="match status" value="1"/>
</dbReference>
<dbReference type="Gene3D" id="1.20.120.1240">
    <property type="entry name" value="Dynamin, middle domain"/>
    <property type="match status" value="1"/>
</dbReference>
<dbReference type="Gene3D" id="3.40.50.300">
    <property type="entry name" value="P-loop containing nucleotide triphosphate hydrolases"/>
    <property type="match status" value="1"/>
</dbReference>
<dbReference type="InterPro" id="IPR020850">
    <property type="entry name" value="GED_dom"/>
</dbReference>
<evidence type="ECO:0000256" key="1">
    <source>
        <dbReference type="ARBA" id="ARBA00022741"/>
    </source>
</evidence>
<evidence type="ECO:0000259" key="5">
    <source>
        <dbReference type="PROSITE" id="PS51718"/>
    </source>
</evidence>
<dbReference type="SMART" id="SM00053">
    <property type="entry name" value="DYNc"/>
    <property type="match status" value="1"/>
</dbReference>
<dbReference type="EMBL" id="JAJVDC020000244">
    <property type="protein sequence ID" value="KAL1617000.1"/>
    <property type="molecule type" value="Genomic_DNA"/>
</dbReference>
<comment type="caution">
    <text evidence="6">The sequence shown here is derived from an EMBL/GenBank/DDBJ whole genome shotgun (WGS) entry which is preliminary data.</text>
</comment>
<dbReference type="InterPro" id="IPR030381">
    <property type="entry name" value="G_DYNAMIN_dom"/>
</dbReference>
<organism evidence="6 7">
    <name type="scientific">Neofusicoccum ribis</name>
    <dbReference type="NCBI Taxonomy" id="45134"/>
    <lineage>
        <taxon>Eukaryota</taxon>
        <taxon>Fungi</taxon>
        <taxon>Dikarya</taxon>
        <taxon>Ascomycota</taxon>
        <taxon>Pezizomycotina</taxon>
        <taxon>Dothideomycetes</taxon>
        <taxon>Dothideomycetes incertae sedis</taxon>
        <taxon>Botryosphaeriales</taxon>
        <taxon>Botryosphaeriaceae</taxon>
        <taxon>Neofusicoccum</taxon>
    </lineage>
</organism>
<feature type="compositionally biased region" description="Low complexity" evidence="3">
    <location>
        <begin position="289"/>
        <end position="298"/>
    </location>
</feature>
<dbReference type="InterPro" id="IPR000375">
    <property type="entry name" value="Dynamin_stalk"/>
</dbReference>
<feature type="domain" description="Dynamin-type G" evidence="5">
    <location>
        <begin position="1"/>
        <end position="193"/>
    </location>
</feature>
<dbReference type="InterPro" id="IPR045063">
    <property type="entry name" value="Dynamin_N"/>
</dbReference>
<dbReference type="InterPro" id="IPR022812">
    <property type="entry name" value="Dynamin"/>
</dbReference>
<dbReference type="SUPFAM" id="SSF52540">
    <property type="entry name" value="P-loop containing nucleoside triphosphate hydrolases"/>
    <property type="match status" value="1"/>
</dbReference>
<keyword evidence="7" id="KW-1185">Reference proteome</keyword>
<evidence type="ECO:0000256" key="2">
    <source>
        <dbReference type="ARBA" id="ARBA00023134"/>
    </source>
</evidence>
<sequence>MGIKDLNTPGSSFSEDVLKIELSGPDHEHFSVVDLPGIFRKPTPGQTTKEDIGLVRKMISTYIENPRSIILAVIPGNVDIATQEIIQMAEDVDPHGVRTLGVITKPDLVDKGAESKIVDLVNASNGRMKLGYTIVCNRNQSNLDLPLDARNAHEVAFFELEPWNLIPKEKAGVRALKKRLDKLLVTVTRQNFKAVAADIQKGIQISQSRLEDIGSTRQTAEQQRTYLTKIASAFQAVATKSVDGYYSRDRCFKDPNFRLATTIAELNEAFSEKMRTHGASSFLDAGVVSPSKSSPASSLELRTPDEAPTSLPQPTATIQFPELSSIIRPPLAAVLQDGFKCRDTLSWIAEEYNLYRGFEIGSVNPSLLPNLFCELSSPWEDIALSHVEAAITQLHAFAQRVLSHVCADPQVVQNLWQRLTPMLIQSYQSCIKHVEFLVSVESTGKLITLNHYFADNLRKRRLDRIENKLKSLKSWVTNDDNKEPLLRLRDTLDAFISNEDQIVQDMHDMLSSYYKVALKRFTDAICIQAVDHHLVSSPSSPLWVLSPEYISMLAGEDLQSIAGERPETREARRAIQEELSTLLAGQTVLQS</sequence>